<feature type="region of interest" description="Disordered" evidence="11">
    <location>
        <begin position="612"/>
        <end position="722"/>
    </location>
</feature>
<keyword evidence="4" id="KW-0863">Zinc-finger</keyword>
<dbReference type="Gene3D" id="1.10.472.10">
    <property type="entry name" value="Cyclin-like"/>
    <property type="match status" value="2"/>
</dbReference>
<keyword evidence="7" id="KW-0010">Activator</keyword>
<keyword evidence="3" id="KW-0479">Metal-binding</keyword>
<dbReference type="Pfam" id="PF00382">
    <property type="entry name" value="TFIIB"/>
    <property type="match status" value="2"/>
</dbReference>
<comment type="similarity">
    <text evidence="2">Belongs to the TFIIB family.</text>
</comment>
<evidence type="ECO:0000256" key="7">
    <source>
        <dbReference type="ARBA" id="ARBA00023159"/>
    </source>
</evidence>
<feature type="domain" description="Cyclin-like" evidence="12">
    <location>
        <begin position="127"/>
        <end position="211"/>
    </location>
</feature>
<dbReference type="GO" id="GO:0001006">
    <property type="term" value="F:RNA polymerase III type 3 promoter sequence-specific DNA binding"/>
    <property type="evidence" value="ECO:0007669"/>
    <property type="project" value="TreeGrafter"/>
</dbReference>
<gene>
    <name evidence="13" type="primary">PARPA_01567.1 scaffold 1359</name>
</gene>
<evidence type="ECO:0000256" key="5">
    <source>
        <dbReference type="ARBA" id="ARBA00022833"/>
    </source>
</evidence>
<dbReference type="CDD" id="cd20553">
    <property type="entry name" value="CYCLIN_TFIIIB90_rpt1"/>
    <property type="match status" value="1"/>
</dbReference>
<feature type="compositionally biased region" description="Basic residues" evidence="11">
    <location>
        <begin position="561"/>
        <end position="570"/>
    </location>
</feature>
<protein>
    <recommendedName>
        <fullName evidence="10">B-related factor 1</fullName>
    </recommendedName>
</protein>
<feature type="domain" description="Cyclin-like" evidence="12">
    <location>
        <begin position="33"/>
        <end position="114"/>
    </location>
</feature>
<organism evidence="13 14">
    <name type="scientific">Parasitella parasitica</name>
    <dbReference type="NCBI Taxonomy" id="35722"/>
    <lineage>
        <taxon>Eukaryota</taxon>
        <taxon>Fungi</taxon>
        <taxon>Fungi incertae sedis</taxon>
        <taxon>Mucoromycota</taxon>
        <taxon>Mucoromycotina</taxon>
        <taxon>Mucoromycetes</taxon>
        <taxon>Mucorales</taxon>
        <taxon>Mucorineae</taxon>
        <taxon>Mucoraceae</taxon>
        <taxon>Parasitella</taxon>
    </lineage>
</organism>
<dbReference type="SMART" id="SM00385">
    <property type="entry name" value="CYCLIN"/>
    <property type="match status" value="2"/>
</dbReference>
<dbReference type="Proteomes" id="UP000054107">
    <property type="component" value="Unassembled WGS sequence"/>
</dbReference>
<evidence type="ECO:0000256" key="1">
    <source>
        <dbReference type="ARBA" id="ARBA00004123"/>
    </source>
</evidence>
<dbReference type="FunFam" id="1.10.472.10:FF:000002">
    <property type="entry name" value="Transcription factor IIIB 90 kDa subunit"/>
    <property type="match status" value="1"/>
</dbReference>
<evidence type="ECO:0000256" key="3">
    <source>
        <dbReference type="ARBA" id="ARBA00022723"/>
    </source>
</evidence>
<dbReference type="CDD" id="cd20554">
    <property type="entry name" value="CYCLIN_TFIIIB90_rpt2"/>
    <property type="match status" value="1"/>
</dbReference>
<feature type="compositionally biased region" description="Acidic residues" evidence="11">
    <location>
        <begin position="628"/>
        <end position="639"/>
    </location>
</feature>
<dbReference type="PANTHER" id="PTHR11618">
    <property type="entry name" value="TRANSCRIPTION INITIATION FACTOR IIB-RELATED"/>
    <property type="match status" value="1"/>
</dbReference>
<feature type="region of interest" description="Disordered" evidence="11">
    <location>
        <begin position="310"/>
        <end position="337"/>
    </location>
</feature>
<evidence type="ECO:0000256" key="6">
    <source>
        <dbReference type="ARBA" id="ARBA00023015"/>
    </source>
</evidence>
<evidence type="ECO:0000256" key="10">
    <source>
        <dbReference type="ARBA" id="ARBA00031009"/>
    </source>
</evidence>
<feature type="compositionally biased region" description="Acidic residues" evidence="11">
    <location>
        <begin position="678"/>
        <end position="694"/>
    </location>
</feature>
<keyword evidence="5" id="KW-0862">Zinc</keyword>
<dbReference type="GO" id="GO:0005634">
    <property type="term" value="C:nucleus"/>
    <property type="evidence" value="ECO:0007669"/>
    <property type="project" value="UniProtKB-SubCell"/>
</dbReference>
<reference evidence="13 14" key="1">
    <citation type="submission" date="2014-09" db="EMBL/GenBank/DDBJ databases">
        <authorList>
            <person name="Ellenberger Sabrina"/>
        </authorList>
    </citation>
    <scope>NUCLEOTIDE SEQUENCE [LARGE SCALE GENOMIC DNA]</scope>
    <source>
        <strain evidence="13 14">CBS 412.66</strain>
    </source>
</reference>
<keyword evidence="6" id="KW-0805">Transcription regulation</keyword>
<name>A0A0B7MT23_9FUNG</name>
<dbReference type="PANTHER" id="PTHR11618:SF4">
    <property type="entry name" value="TRANSCRIPTION FACTOR IIIB 90 KDA SUBUNIT"/>
    <property type="match status" value="1"/>
</dbReference>
<dbReference type="InterPro" id="IPR013763">
    <property type="entry name" value="Cyclin-like_dom"/>
</dbReference>
<keyword evidence="9" id="KW-0539">Nucleus</keyword>
<evidence type="ECO:0000256" key="9">
    <source>
        <dbReference type="ARBA" id="ARBA00023242"/>
    </source>
</evidence>
<dbReference type="GO" id="GO:0000995">
    <property type="term" value="F:RNA polymerase III general transcription initiation factor activity"/>
    <property type="evidence" value="ECO:0007669"/>
    <property type="project" value="TreeGrafter"/>
</dbReference>
<proteinExistence type="inferred from homology"/>
<sequence length="722" mass="80322">MQANLVVYPVVDYLAEIEAEKVKSKPLKMASRVKISSLAHAVRLPERYRDAAQRYYNLAVVNRFTRGRRSDHVAAVCLYAVCRTEKSSHMLIDFSDILQVNVFTLGATFLKLCRVLNLSLPHVDPSIYISRFAAALDFGDYTQRVAQDAVRLAQRMDRDWISSGRRPAGVCGACLLIAARMNGFRRTTREMIYVVKVADVTIQKRLQEFNHTESAHLSVHDFRTIWLEKRADPPSFQKNRKIQEETESLSSRASTPTSLGSKNEDKENDEETIGQKRKGKGKADSVAQPPKKVPTVVAEDVDVSDEEIVGPFGSHQKNITASDNGAKGPKPVRKSTSDLYARAHSEISIHDEAAIEEQLIEQQIQDALNKGVKEIADVEASLSARASIITVSTQDPEATQVGAQATLAEDTQATLVEDQEQAGYIPVKHPAYEKFTDEQKRQITAIAREEVAREEQELLNPTLAEDAKEIADEMENWLGDDSVLKAAKSLEKEAQGIADDEDEEDDVGLSDVDCDEIEAMILTPEEVNLKTRVWYSANKDYLEEMAIRRMVGNEKGVSATRKAKHKKKKQPPASSPAEAAKQLLEKKKLSRKINQAVFDDMFESPESIAKIKVRDTLKKMGSTTEVPDVGEYEVVEEPGDTAPTGKTSSTTTPAATPTATAAVATPTTANVADNHNSDDDDDEEMDDDDMDDEERFLRDARTKFVESEPIDYDDYGDDEDDY</sequence>
<dbReference type="SUPFAM" id="SSF47954">
    <property type="entry name" value="Cyclin-like"/>
    <property type="match status" value="2"/>
</dbReference>
<evidence type="ECO:0000256" key="11">
    <source>
        <dbReference type="SAM" id="MobiDB-lite"/>
    </source>
</evidence>
<dbReference type="InterPro" id="IPR011665">
    <property type="entry name" value="BRF1_TBP-bd_dom"/>
</dbReference>
<feature type="compositionally biased region" description="Low complexity" evidence="11">
    <location>
        <begin position="641"/>
        <end position="669"/>
    </location>
</feature>
<feature type="compositionally biased region" description="Basic and acidic residues" evidence="11">
    <location>
        <begin position="695"/>
        <end position="706"/>
    </location>
</feature>
<dbReference type="GO" id="GO:0006384">
    <property type="term" value="P:transcription initiation at RNA polymerase III promoter"/>
    <property type="evidence" value="ECO:0007669"/>
    <property type="project" value="UniProtKB-ARBA"/>
</dbReference>
<dbReference type="InterPro" id="IPR036915">
    <property type="entry name" value="Cyclin-like_sf"/>
</dbReference>
<feature type="compositionally biased region" description="Low complexity" evidence="11">
    <location>
        <begin position="571"/>
        <end position="580"/>
    </location>
</feature>
<feature type="compositionally biased region" description="Acidic residues" evidence="11">
    <location>
        <begin position="708"/>
        <end position="722"/>
    </location>
</feature>
<keyword evidence="8" id="KW-0804">Transcription</keyword>
<accession>A0A0B7MT23</accession>
<dbReference type="AlphaFoldDB" id="A0A0B7MT23"/>
<evidence type="ECO:0000256" key="8">
    <source>
        <dbReference type="ARBA" id="ARBA00023163"/>
    </source>
</evidence>
<dbReference type="STRING" id="35722.A0A0B7MT23"/>
<evidence type="ECO:0000256" key="4">
    <source>
        <dbReference type="ARBA" id="ARBA00022771"/>
    </source>
</evidence>
<dbReference type="Pfam" id="PF07741">
    <property type="entry name" value="BRF1"/>
    <property type="match status" value="1"/>
</dbReference>
<feature type="compositionally biased region" description="Polar residues" evidence="11">
    <location>
        <begin position="248"/>
        <end position="261"/>
    </location>
</feature>
<dbReference type="EMBL" id="LN719426">
    <property type="protein sequence ID" value="CEP08257.1"/>
    <property type="molecule type" value="Genomic_DNA"/>
</dbReference>
<keyword evidence="14" id="KW-1185">Reference proteome</keyword>
<evidence type="ECO:0000313" key="14">
    <source>
        <dbReference type="Proteomes" id="UP000054107"/>
    </source>
</evidence>
<dbReference type="GO" id="GO:0000126">
    <property type="term" value="C:transcription factor TFIIIB complex"/>
    <property type="evidence" value="ECO:0007669"/>
    <property type="project" value="TreeGrafter"/>
</dbReference>
<evidence type="ECO:0000313" key="13">
    <source>
        <dbReference type="EMBL" id="CEP08257.1"/>
    </source>
</evidence>
<evidence type="ECO:0000259" key="12">
    <source>
        <dbReference type="SMART" id="SM00385"/>
    </source>
</evidence>
<feature type="region of interest" description="Disordered" evidence="11">
    <location>
        <begin position="555"/>
        <end position="580"/>
    </location>
</feature>
<feature type="region of interest" description="Disordered" evidence="11">
    <location>
        <begin position="236"/>
        <end position="295"/>
    </location>
</feature>
<comment type="subcellular location">
    <subcellularLocation>
        <location evidence="1">Nucleus</location>
    </subcellularLocation>
</comment>
<dbReference type="InterPro" id="IPR013150">
    <property type="entry name" value="TFIIB_cyclin"/>
</dbReference>
<dbReference type="InterPro" id="IPR000812">
    <property type="entry name" value="TFIIB"/>
</dbReference>
<dbReference type="Gene3D" id="1.20.5.650">
    <property type="entry name" value="Single helix bin"/>
    <property type="match status" value="1"/>
</dbReference>
<evidence type="ECO:0000256" key="2">
    <source>
        <dbReference type="ARBA" id="ARBA00010857"/>
    </source>
</evidence>
<dbReference type="GO" id="GO:0017025">
    <property type="term" value="F:TBP-class protein binding"/>
    <property type="evidence" value="ECO:0007669"/>
    <property type="project" value="InterPro"/>
</dbReference>
<dbReference type="GO" id="GO:0008270">
    <property type="term" value="F:zinc ion binding"/>
    <property type="evidence" value="ECO:0007669"/>
    <property type="project" value="UniProtKB-KW"/>
</dbReference>
<dbReference type="GO" id="GO:0097550">
    <property type="term" value="C:transcription preinitiation complex"/>
    <property type="evidence" value="ECO:0007669"/>
    <property type="project" value="TreeGrafter"/>
</dbReference>
<dbReference type="FunFam" id="1.10.472.10:FF:000007">
    <property type="entry name" value="Transcription factor IIIB 90 kDa subunit"/>
    <property type="match status" value="1"/>
</dbReference>
<dbReference type="GO" id="GO:0070897">
    <property type="term" value="P:transcription preinitiation complex assembly"/>
    <property type="evidence" value="ECO:0007669"/>
    <property type="project" value="InterPro"/>
</dbReference>
<dbReference type="OrthoDB" id="511529at2759"/>